<evidence type="ECO:0000256" key="8">
    <source>
        <dbReference type="PROSITE-ProRule" id="PRU00552"/>
    </source>
</evidence>
<keyword evidence="6" id="KW-0694">RNA-binding</keyword>
<evidence type="ECO:0000256" key="3">
    <source>
        <dbReference type="ARBA" id="ARBA00022801"/>
    </source>
</evidence>
<evidence type="ECO:0000256" key="9">
    <source>
        <dbReference type="SAM" id="MobiDB-lite"/>
    </source>
</evidence>
<dbReference type="GO" id="GO:0003724">
    <property type="term" value="F:RNA helicase activity"/>
    <property type="evidence" value="ECO:0007669"/>
    <property type="project" value="UniProtKB-EC"/>
</dbReference>
<dbReference type="WBParaSite" id="ACRNAN_scaffold676.g16748.t1">
    <property type="protein sequence ID" value="ACRNAN_scaffold676.g16748.t1"/>
    <property type="gene ID" value="ACRNAN_scaffold676.g16748"/>
</dbReference>
<feature type="domain" description="Helicase C-terminal" evidence="11">
    <location>
        <begin position="293"/>
        <end position="463"/>
    </location>
</feature>
<keyword evidence="2" id="KW-0547">Nucleotide-binding</keyword>
<dbReference type="CDD" id="cd18787">
    <property type="entry name" value="SF2_C_DEAD"/>
    <property type="match status" value="1"/>
</dbReference>
<organism evidence="13 14">
    <name type="scientific">Acrobeloides nanus</name>
    <dbReference type="NCBI Taxonomy" id="290746"/>
    <lineage>
        <taxon>Eukaryota</taxon>
        <taxon>Metazoa</taxon>
        <taxon>Ecdysozoa</taxon>
        <taxon>Nematoda</taxon>
        <taxon>Chromadorea</taxon>
        <taxon>Rhabditida</taxon>
        <taxon>Tylenchina</taxon>
        <taxon>Cephalobomorpha</taxon>
        <taxon>Cephaloboidea</taxon>
        <taxon>Cephalobidae</taxon>
        <taxon>Acrobeloides</taxon>
    </lineage>
</organism>
<dbReference type="Proteomes" id="UP000887540">
    <property type="component" value="Unplaced"/>
</dbReference>
<evidence type="ECO:0000259" key="11">
    <source>
        <dbReference type="PROSITE" id="PS51194"/>
    </source>
</evidence>
<dbReference type="CDD" id="cd17963">
    <property type="entry name" value="DEADc_DDX19_DDX25"/>
    <property type="match status" value="1"/>
</dbReference>
<name>A0A914EAX5_9BILA</name>
<dbReference type="Pfam" id="PF00270">
    <property type="entry name" value="DEAD"/>
    <property type="match status" value="1"/>
</dbReference>
<dbReference type="InterPro" id="IPR001650">
    <property type="entry name" value="Helicase_C-like"/>
</dbReference>
<evidence type="ECO:0000256" key="4">
    <source>
        <dbReference type="ARBA" id="ARBA00022806"/>
    </source>
</evidence>
<comment type="catalytic activity">
    <reaction evidence="7">
        <text>ATP + H2O = ADP + phosphate + H(+)</text>
        <dbReference type="Rhea" id="RHEA:13065"/>
        <dbReference type="ChEBI" id="CHEBI:15377"/>
        <dbReference type="ChEBI" id="CHEBI:15378"/>
        <dbReference type="ChEBI" id="CHEBI:30616"/>
        <dbReference type="ChEBI" id="CHEBI:43474"/>
        <dbReference type="ChEBI" id="CHEBI:456216"/>
        <dbReference type="EC" id="3.6.4.13"/>
    </reaction>
</comment>
<reference evidence="14" key="1">
    <citation type="submission" date="2022-11" db="UniProtKB">
        <authorList>
            <consortium name="WormBaseParasite"/>
        </authorList>
    </citation>
    <scope>IDENTIFICATION</scope>
</reference>
<feature type="domain" description="DEAD-box RNA helicase Q" evidence="12">
    <location>
        <begin position="76"/>
        <end position="104"/>
    </location>
</feature>
<dbReference type="SMART" id="SM00490">
    <property type="entry name" value="HELICc"/>
    <property type="match status" value="1"/>
</dbReference>
<feature type="short sequence motif" description="Q motif" evidence="8">
    <location>
        <begin position="76"/>
        <end position="104"/>
    </location>
</feature>
<sequence length="471" mass="52832">MSNETAPNSSNGTTIPAQTNDSDLAATFATDDKPIPKEESSLLNKILNEKLNSLNEGIVEISKQQLDPASPLYSNQTFESLRLKQPLIDALYQMGFQQPSKIQEAALPLLLCEPPQDMIAQAQSGTGKTATFLLTMLNRLDPEKKFPQCICLAPTYELARQIGEVAKKMAKNMPEIQIRYAIKGENVSRGMPIAEQIVIGTPGKMLDWVVKFRLIDPSKIICFVLDEADIMISQQGYQDQSIRLHNQIIAAAPNCQCMLFSATFSEAVFNFANQMISDPVIITVRRQDQTLPNIKQYFVRCRDRSDKYRAISNLYCSLTIASSIIFCYTRSSATWLANQLRATGRDVALLHGDMAVMERAQAVEDFKNGKYKVMITTNVCARGLDIPQVALIVNYDPPVTFEEHPQPDYDTYLHRIGRTGRFGKPGIAVNLADSDITMSFVKSFETYFGRPIEPLDDRDMDQLDKIEKETQ</sequence>
<evidence type="ECO:0000256" key="7">
    <source>
        <dbReference type="ARBA" id="ARBA00047984"/>
    </source>
</evidence>
<dbReference type="Gene3D" id="3.40.50.300">
    <property type="entry name" value="P-loop containing nucleotide triphosphate hydrolases"/>
    <property type="match status" value="2"/>
</dbReference>
<dbReference type="PROSITE" id="PS51194">
    <property type="entry name" value="HELICASE_CTER"/>
    <property type="match status" value="1"/>
</dbReference>
<protein>
    <recommendedName>
        <fullName evidence="1">RNA helicase</fullName>
        <ecNumber evidence="1">3.6.4.13</ecNumber>
    </recommendedName>
</protein>
<dbReference type="PROSITE" id="PS51192">
    <property type="entry name" value="HELICASE_ATP_BIND_1"/>
    <property type="match status" value="1"/>
</dbReference>
<dbReference type="SMART" id="SM00487">
    <property type="entry name" value="DEXDc"/>
    <property type="match status" value="1"/>
</dbReference>
<dbReference type="GO" id="GO:0005524">
    <property type="term" value="F:ATP binding"/>
    <property type="evidence" value="ECO:0007669"/>
    <property type="project" value="UniProtKB-KW"/>
</dbReference>
<dbReference type="SUPFAM" id="SSF52540">
    <property type="entry name" value="P-loop containing nucleoside triphosphate hydrolases"/>
    <property type="match status" value="1"/>
</dbReference>
<evidence type="ECO:0000256" key="5">
    <source>
        <dbReference type="ARBA" id="ARBA00022840"/>
    </source>
</evidence>
<evidence type="ECO:0000256" key="2">
    <source>
        <dbReference type="ARBA" id="ARBA00022741"/>
    </source>
</evidence>
<feature type="domain" description="Helicase ATP-binding" evidence="10">
    <location>
        <begin position="109"/>
        <end position="282"/>
    </location>
</feature>
<dbReference type="GO" id="GO:0016787">
    <property type="term" value="F:hydrolase activity"/>
    <property type="evidence" value="ECO:0007669"/>
    <property type="project" value="UniProtKB-KW"/>
</dbReference>
<dbReference type="InterPro" id="IPR014001">
    <property type="entry name" value="Helicase_ATP-bd"/>
</dbReference>
<evidence type="ECO:0000259" key="10">
    <source>
        <dbReference type="PROSITE" id="PS51192"/>
    </source>
</evidence>
<dbReference type="PANTHER" id="PTHR47958">
    <property type="entry name" value="ATP-DEPENDENT RNA HELICASE DBP3"/>
    <property type="match status" value="1"/>
</dbReference>
<evidence type="ECO:0000256" key="1">
    <source>
        <dbReference type="ARBA" id="ARBA00012552"/>
    </source>
</evidence>
<keyword evidence="5" id="KW-0067">ATP-binding</keyword>
<feature type="compositionally biased region" description="Polar residues" evidence="9">
    <location>
        <begin position="1"/>
        <end position="22"/>
    </location>
</feature>
<accession>A0A914EAX5</accession>
<evidence type="ECO:0000313" key="14">
    <source>
        <dbReference type="WBParaSite" id="ACRNAN_scaffold676.g16748.t1"/>
    </source>
</evidence>
<dbReference type="InterPro" id="IPR027417">
    <property type="entry name" value="P-loop_NTPase"/>
</dbReference>
<dbReference type="InterPro" id="IPR014014">
    <property type="entry name" value="RNA_helicase_DEAD_Q_motif"/>
</dbReference>
<dbReference type="GO" id="GO:0003723">
    <property type="term" value="F:RNA binding"/>
    <property type="evidence" value="ECO:0007669"/>
    <property type="project" value="UniProtKB-KW"/>
</dbReference>
<keyword evidence="13" id="KW-1185">Reference proteome</keyword>
<feature type="region of interest" description="Disordered" evidence="9">
    <location>
        <begin position="1"/>
        <end position="36"/>
    </location>
</feature>
<dbReference type="EC" id="3.6.4.13" evidence="1"/>
<evidence type="ECO:0000313" key="13">
    <source>
        <dbReference type="Proteomes" id="UP000887540"/>
    </source>
</evidence>
<evidence type="ECO:0000259" key="12">
    <source>
        <dbReference type="PROSITE" id="PS51195"/>
    </source>
</evidence>
<dbReference type="Pfam" id="PF00271">
    <property type="entry name" value="Helicase_C"/>
    <property type="match status" value="1"/>
</dbReference>
<keyword evidence="4" id="KW-0347">Helicase</keyword>
<evidence type="ECO:0000256" key="6">
    <source>
        <dbReference type="ARBA" id="ARBA00022884"/>
    </source>
</evidence>
<keyword evidence="3" id="KW-0378">Hydrolase</keyword>
<dbReference type="FunFam" id="3.40.50.300:FF:000849">
    <property type="entry name" value="ATP-dependent RNA helicase DBP5"/>
    <property type="match status" value="1"/>
</dbReference>
<dbReference type="InterPro" id="IPR011545">
    <property type="entry name" value="DEAD/DEAH_box_helicase_dom"/>
</dbReference>
<dbReference type="PROSITE" id="PS51195">
    <property type="entry name" value="Q_MOTIF"/>
    <property type="match status" value="1"/>
</dbReference>
<dbReference type="AlphaFoldDB" id="A0A914EAX5"/>
<proteinExistence type="predicted"/>